<reference evidence="3" key="1">
    <citation type="submission" date="2022-11" db="UniProtKB">
        <authorList>
            <consortium name="WormBaseParasite"/>
        </authorList>
    </citation>
    <scope>IDENTIFICATION</scope>
</reference>
<sequence length="147" mass="17222">MSLANHFQTEVRETIAASLHEIASIIGTKNTDRDLLPLFQEFLNDTLTVQYGLLRHLYDFCRVLSTQYREVFAQKLNQFVTIDGGKYRARADFAEYVFINKGTARIPREVFTRKTLENRSVLTKQKNDKNHKQRDLKDVQPPLWAFQ</sequence>
<dbReference type="Proteomes" id="UP000887574">
    <property type="component" value="Unplaced"/>
</dbReference>
<dbReference type="InterPro" id="IPR011989">
    <property type="entry name" value="ARM-like"/>
</dbReference>
<dbReference type="PANTHER" id="PTHR10648:SF1">
    <property type="entry name" value="SERINE_THREONINE-PROTEIN PHOSPHATASE 4 REGULATORY SUBUNIT 1"/>
    <property type="match status" value="1"/>
</dbReference>
<dbReference type="PANTHER" id="PTHR10648">
    <property type="entry name" value="SERINE/THREONINE-PROTEIN PHOSPHATASE PP2A 65 KDA REGULATORY SUBUNIT"/>
    <property type="match status" value="1"/>
</dbReference>
<dbReference type="WBParaSite" id="jg3158">
    <property type="protein sequence ID" value="jg3158"/>
    <property type="gene ID" value="jg3158"/>
</dbReference>
<dbReference type="InterPro" id="IPR016024">
    <property type="entry name" value="ARM-type_fold"/>
</dbReference>
<name>A0A915E7G8_9BILA</name>
<protein>
    <submittedName>
        <fullName evidence="3">Uncharacterized protein</fullName>
    </submittedName>
</protein>
<evidence type="ECO:0000256" key="1">
    <source>
        <dbReference type="ARBA" id="ARBA00022737"/>
    </source>
</evidence>
<keyword evidence="2" id="KW-1185">Reference proteome</keyword>
<evidence type="ECO:0000313" key="2">
    <source>
        <dbReference type="Proteomes" id="UP000887574"/>
    </source>
</evidence>
<proteinExistence type="predicted"/>
<dbReference type="Gene3D" id="1.25.10.10">
    <property type="entry name" value="Leucine-rich Repeat Variant"/>
    <property type="match status" value="1"/>
</dbReference>
<keyword evidence="1" id="KW-0677">Repeat</keyword>
<dbReference type="GO" id="GO:0019888">
    <property type="term" value="F:protein phosphatase regulator activity"/>
    <property type="evidence" value="ECO:0007669"/>
    <property type="project" value="TreeGrafter"/>
</dbReference>
<dbReference type="SUPFAM" id="SSF48371">
    <property type="entry name" value="ARM repeat"/>
    <property type="match status" value="1"/>
</dbReference>
<dbReference type="InterPro" id="IPR051023">
    <property type="entry name" value="PP2A_Regulatory_Subunit_A"/>
</dbReference>
<evidence type="ECO:0000313" key="3">
    <source>
        <dbReference type="WBParaSite" id="jg3158"/>
    </source>
</evidence>
<dbReference type="AlphaFoldDB" id="A0A915E7G8"/>
<dbReference type="GO" id="GO:0005737">
    <property type="term" value="C:cytoplasm"/>
    <property type="evidence" value="ECO:0007669"/>
    <property type="project" value="TreeGrafter"/>
</dbReference>
<organism evidence="2 3">
    <name type="scientific">Ditylenchus dipsaci</name>
    <dbReference type="NCBI Taxonomy" id="166011"/>
    <lineage>
        <taxon>Eukaryota</taxon>
        <taxon>Metazoa</taxon>
        <taxon>Ecdysozoa</taxon>
        <taxon>Nematoda</taxon>
        <taxon>Chromadorea</taxon>
        <taxon>Rhabditida</taxon>
        <taxon>Tylenchina</taxon>
        <taxon>Tylenchomorpha</taxon>
        <taxon>Sphaerularioidea</taxon>
        <taxon>Anguinidae</taxon>
        <taxon>Anguininae</taxon>
        <taxon>Ditylenchus</taxon>
    </lineage>
</organism>
<accession>A0A915E7G8</accession>